<evidence type="ECO:0000313" key="6">
    <source>
        <dbReference type="EMBL" id="JAG20095.1"/>
    </source>
</evidence>
<feature type="transmembrane region" description="Helical" evidence="5">
    <location>
        <begin position="12"/>
        <end position="36"/>
    </location>
</feature>
<feature type="transmembrane region" description="Helical" evidence="5">
    <location>
        <begin position="143"/>
        <end position="164"/>
    </location>
</feature>
<sequence length="185" mass="20478">MLHISIATNELWVAIASRLVGGPIGSMIVVACTTYVDQNAHPKYKHSIGVLLQVFMTFGIFFSSAMGLAFGQSVEFEQNRDHHLSARLQGLSAFITLFCICAILLSIFMKESRARFSENDQDDNKIILLDPNEYSWLQMTPHLVVACFMTGTMYLTGMAAVTSYSTVIMGRLNVAPLVGNFIVML</sequence>
<accession>A0A0A9XSP7</accession>
<gene>
    <name evidence="6" type="primary">PRO-1_2</name>
    <name evidence="6" type="ORF">CM83_41955</name>
</gene>
<protein>
    <submittedName>
        <fullName evidence="6">Putative transport protein</fullName>
    </submittedName>
</protein>
<dbReference type="Pfam" id="PF00083">
    <property type="entry name" value="Sugar_tr"/>
    <property type="match status" value="1"/>
</dbReference>
<evidence type="ECO:0000256" key="2">
    <source>
        <dbReference type="ARBA" id="ARBA00022692"/>
    </source>
</evidence>
<keyword evidence="3 5" id="KW-1133">Transmembrane helix</keyword>
<dbReference type="InterPro" id="IPR005828">
    <property type="entry name" value="MFS_sugar_transport-like"/>
</dbReference>
<keyword evidence="2 5" id="KW-0812">Transmembrane</keyword>
<dbReference type="GO" id="GO:0016020">
    <property type="term" value="C:membrane"/>
    <property type="evidence" value="ECO:0007669"/>
    <property type="project" value="UniProtKB-SubCell"/>
</dbReference>
<name>A0A0A9XSP7_LYGHE</name>
<reference evidence="6" key="2">
    <citation type="submission" date="2014-07" db="EMBL/GenBank/DDBJ databases">
        <authorList>
            <person name="Hull J."/>
        </authorList>
    </citation>
    <scope>NUCLEOTIDE SEQUENCE</scope>
</reference>
<dbReference type="GO" id="GO:0022857">
    <property type="term" value="F:transmembrane transporter activity"/>
    <property type="evidence" value="ECO:0007669"/>
    <property type="project" value="InterPro"/>
</dbReference>
<dbReference type="InterPro" id="IPR036259">
    <property type="entry name" value="MFS_trans_sf"/>
</dbReference>
<organism evidence="6">
    <name type="scientific">Lygus hesperus</name>
    <name type="common">Western plant bug</name>
    <dbReference type="NCBI Taxonomy" id="30085"/>
    <lineage>
        <taxon>Eukaryota</taxon>
        <taxon>Metazoa</taxon>
        <taxon>Ecdysozoa</taxon>
        <taxon>Arthropoda</taxon>
        <taxon>Hexapoda</taxon>
        <taxon>Insecta</taxon>
        <taxon>Pterygota</taxon>
        <taxon>Neoptera</taxon>
        <taxon>Paraneoptera</taxon>
        <taxon>Hemiptera</taxon>
        <taxon>Heteroptera</taxon>
        <taxon>Panheteroptera</taxon>
        <taxon>Cimicomorpha</taxon>
        <taxon>Miridae</taxon>
        <taxon>Mirini</taxon>
        <taxon>Lygus</taxon>
    </lineage>
</organism>
<dbReference type="SUPFAM" id="SSF103473">
    <property type="entry name" value="MFS general substrate transporter"/>
    <property type="match status" value="1"/>
</dbReference>
<keyword evidence="4 5" id="KW-0472">Membrane</keyword>
<evidence type="ECO:0000256" key="3">
    <source>
        <dbReference type="ARBA" id="ARBA00022989"/>
    </source>
</evidence>
<evidence type="ECO:0000256" key="1">
    <source>
        <dbReference type="ARBA" id="ARBA00004370"/>
    </source>
</evidence>
<evidence type="ECO:0000256" key="5">
    <source>
        <dbReference type="SAM" id="Phobius"/>
    </source>
</evidence>
<proteinExistence type="predicted"/>
<feature type="transmembrane region" description="Helical" evidence="5">
    <location>
        <begin position="90"/>
        <end position="109"/>
    </location>
</feature>
<comment type="subcellular location">
    <subcellularLocation>
        <location evidence="1">Membrane</location>
    </subcellularLocation>
</comment>
<evidence type="ECO:0000256" key="4">
    <source>
        <dbReference type="ARBA" id="ARBA00023136"/>
    </source>
</evidence>
<feature type="transmembrane region" description="Helical" evidence="5">
    <location>
        <begin position="48"/>
        <end position="70"/>
    </location>
</feature>
<reference evidence="6" key="1">
    <citation type="journal article" date="2014" name="PLoS ONE">
        <title>Transcriptome-Based Identification of ABC Transporters in the Western Tarnished Plant Bug Lygus hesperus.</title>
        <authorList>
            <person name="Hull J.J."/>
            <person name="Chaney K."/>
            <person name="Geib S.M."/>
            <person name="Fabrick J.A."/>
            <person name="Brent C.S."/>
            <person name="Walsh D."/>
            <person name="Lavine L.C."/>
        </authorList>
    </citation>
    <scope>NUCLEOTIDE SEQUENCE</scope>
</reference>
<dbReference type="Gene3D" id="1.20.1250.20">
    <property type="entry name" value="MFS general substrate transporter like domains"/>
    <property type="match status" value="1"/>
</dbReference>
<dbReference type="AlphaFoldDB" id="A0A0A9XSP7"/>
<dbReference type="EMBL" id="GBHO01023509">
    <property type="protein sequence ID" value="JAG20095.1"/>
    <property type="molecule type" value="Transcribed_RNA"/>
</dbReference>